<feature type="domain" description="Glycosyl transferase family 1" evidence="1">
    <location>
        <begin position="122"/>
        <end position="233"/>
    </location>
</feature>
<dbReference type="Proteomes" id="UP000203890">
    <property type="component" value="Segment"/>
</dbReference>
<evidence type="ECO:0000313" key="3">
    <source>
        <dbReference type="Proteomes" id="UP000203890"/>
    </source>
</evidence>
<evidence type="ECO:0000313" key="2">
    <source>
        <dbReference type="EMBL" id="ABY28032.1"/>
    </source>
</evidence>
<name>A9YWE9_9PHYC</name>
<dbReference type="OrthoDB" id="4721at10239"/>
<dbReference type="GO" id="GO:0016757">
    <property type="term" value="F:glycosyltransferase activity"/>
    <property type="evidence" value="ECO:0007669"/>
    <property type="project" value="InterPro"/>
</dbReference>
<dbReference type="Gene3D" id="3.40.50.2000">
    <property type="entry name" value="Glycogen Phosphorylase B"/>
    <property type="match status" value="1"/>
</dbReference>
<dbReference type="PANTHER" id="PTHR46656:SF3">
    <property type="entry name" value="PUTATIVE-RELATED"/>
    <property type="match status" value="1"/>
</dbReference>
<evidence type="ECO:0000259" key="1">
    <source>
        <dbReference type="Pfam" id="PF00534"/>
    </source>
</evidence>
<keyword evidence="3" id="KW-1185">Reference proteome</keyword>
<dbReference type="EMBL" id="EU304328">
    <property type="protein sequence ID" value="ABY28032.1"/>
    <property type="molecule type" value="Genomic_DNA"/>
</dbReference>
<dbReference type="InterPro" id="IPR001296">
    <property type="entry name" value="Glyco_trans_1"/>
</dbReference>
<dbReference type="GeneID" id="5845712"/>
<proteinExistence type="predicted"/>
<dbReference type="Pfam" id="PF00534">
    <property type="entry name" value="Glycos_transf_1"/>
    <property type="match status" value="1"/>
</dbReference>
<accession>A9YWE9</accession>
<reference evidence="2 3" key="1">
    <citation type="journal article" date="2008" name="PLoS ONE">
        <title>Life-cycle and genome of OtV5, a large DNA virus of the pelagic marine unicellular green alga Ostreococcus tauri.</title>
        <authorList>
            <person name="Derelle E."/>
            <person name="Ferraz C."/>
            <person name="Escande M.L."/>
            <person name="Eychenie S."/>
            <person name="Cooke R."/>
            <person name="Piganeau G."/>
            <person name="Desdevises Y."/>
            <person name="Bellec L."/>
            <person name="Moreau H."/>
            <person name="Grimsley N."/>
        </authorList>
    </citation>
    <scope>NUCLEOTIDE SEQUENCE [LARGE SCALE GENOMIC DNA]</scope>
    <source>
        <strain evidence="2 3">OtV5</strain>
    </source>
</reference>
<dbReference type="RefSeq" id="YP_001648328.1">
    <property type="nucleotide sequence ID" value="NC_010191.2"/>
</dbReference>
<sequence length="312" mass="36092">MIFIGPTFPGGIARWSLKYKSLFPNSKHYTLADEIPICDHAVVFALPVDVFWDRYEYLKSRIKHISCMTICETETVHEDFGRLMGEFKRIGVPSEFCKRVFSKQFPDNEFYVIRAYVPPPPPKPYRFYTIGNMTDRRKNFGGMLRAFMRLENPNAYLVVKAQSNAPIKLDLPNVQIINEELTEEQMNQIHEQCDCYVSSSHSEGIGMGPVEAALRDKPVIIPDFGATAEYIKTPYTVKCKQVKTGKDDYLFKKDMTWGDPDEDMLYEFMKDALDKNLRHMDHTHTKEIMSPKNIIKEIDLFMDNDHSGSTTQ</sequence>
<protein>
    <submittedName>
        <fullName evidence="2">Putative glycosyl transferase group 1</fullName>
    </submittedName>
</protein>
<organism evidence="2 3">
    <name type="scientific">Ostreococcus tauri virus OtV5</name>
    <dbReference type="NCBI Taxonomy" id="1785753"/>
    <lineage>
        <taxon>Viruses</taxon>
        <taxon>Varidnaviria</taxon>
        <taxon>Bamfordvirae</taxon>
        <taxon>Nucleocytoviricota</taxon>
        <taxon>Megaviricetes</taxon>
        <taxon>Algavirales</taxon>
        <taxon>Phycodnaviridae</taxon>
        <taxon>Prasinovirus</taxon>
        <taxon>Prasinovirus ostreotauri</taxon>
    </lineage>
</organism>
<gene>
    <name evidence="2" type="ORF">OtV5_230c</name>
</gene>
<dbReference type="KEGG" id="vg:5845712"/>
<dbReference type="CAZy" id="GT4">
    <property type="family name" value="Glycosyltransferase Family 4"/>
</dbReference>
<keyword evidence="2" id="KW-0808">Transferase</keyword>
<dbReference type="SUPFAM" id="SSF53756">
    <property type="entry name" value="UDP-Glycosyltransferase/glycogen phosphorylase"/>
    <property type="match status" value="1"/>
</dbReference>
<dbReference type="PANTHER" id="PTHR46656">
    <property type="entry name" value="PUTATIVE-RELATED"/>
    <property type="match status" value="1"/>
</dbReference>